<keyword evidence="5" id="KW-0067">ATP-binding</keyword>
<gene>
    <name evidence="11" type="ORF">Golob_021675</name>
</gene>
<protein>
    <recommendedName>
        <fullName evidence="2">histidine--tRNA ligase</fullName>
        <ecNumber evidence="2">6.1.1.21</ecNumber>
    </recommendedName>
    <alternativeName>
        <fullName evidence="8">Histidyl-tRNA synthetase</fullName>
    </alternativeName>
</protein>
<dbReference type="InterPro" id="IPR036621">
    <property type="entry name" value="Anticodon-bd_dom_sf"/>
</dbReference>
<reference evidence="11 12" key="1">
    <citation type="journal article" date="2019" name="Genome Biol. Evol.">
        <title>Insights into the evolution of the New World diploid cottons (Gossypium, subgenus Houzingenia) based on genome sequencing.</title>
        <authorList>
            <person name="Grover C.E."/>
            <person name="Arick M.A. 2nd"/>
            <person name="Thrash A."/>
            <person name="Conover J.L."/>
            <person name="Sanders W.S."/>
            <person name="Peterson D.G."/>
            <person name="Frelichowski J.E."/>
            <person name="Scheffler J.A."/>
            <person name="Scheffler B.E."/>
            <person name="Wendel J.F."/>
        </authorList>
    </citation>
    <scope>NUCLEOTIDE SEQUENCE [LARGE SCALE GENOMIC DNA]</scope>
    <source>
        <strain evidence="11">157</strain>
        <tissue evidence="11">Leaf</tissue>
    </source>
</reference>
<evidence type="ECO:0000256" key="3">
    <source>
        <dbReference type="ARBA" id="ARBA00022598"/>
    </source>
</evidence>
<organism evidence="11 12">
    <name type="scientific">Gossypium lobatum</name>
    <dbReference type="NCBI Taxonomy" id="34289"/>
    <lineage>
        <taxon>Eukaryota</taxon>
        <taxon>Viridiplantae</taxon>
        <taxon>Streptophyta</taxon>
        <taxon>Embryophyta</taxon>
        <taxon>Tracheophyta</taxon>
        <taxon>Spermatophyta</taxon>
        <taxon>Magnoliopsida</taxon>
        <taxon>eudicotyledons</taxon>
        <taxon>Gunneridae</taxon>
        <taxon>Pentapetalae</taxon>
        <taxon>rosids</taxon>
        <taxon>malvids</taxon>
        <taxon>Malvales</taxon>
        <taxon>Malvaceae</taxon>
        <taxon>Malvoideae</taxon>
        <taxon>Gossypium</taxon>
    </lineage>
</organism>
<dbReference type="PANTHER" id="PTHR43707:SF1">
    <property type="entry name" value="HISTIDINE--TRNA LIGASE, MITOCHONDRIAL-RELATED"/>
    <property type="match status" value="1"/>
</dbReference>
<evidence type="ECO:0000256" key="5">
    <source>
        <dbReference type="ARBA" id="ARBA00022840"/>
    </source>
</evidence>
<dbReference type="Pfam" id="PF03129">
    <property type="entry name" value="HGTP_anticodon"/>
    <property type="match status" value="1"/>
</dbReference>
<dbReference type="Proteomes" id="UP000593572">
    <property type="component" value="Unassembled WGS sequence"/>
</dbReference>
<comment type="catalytic activity">
    <reaction evidence="9">
        <text>tRNA(His) + L-histidine + ATP = L-histidyl-tRNA(His) + AMP + diphosphate + H(+)</text>
        <dbReference type="Rhea" id="RHEA:17313"/>
        <dbReference type="Rhea" id="RHEA-COMP:9665"/>
        <dbReference type="Rhea" id="RHEA-COMP:9689"/>
        <dbReference type="ChEBI" id="CHEBI:15378"/>
        <dbReference type="ChEBI" id="CHEBI:30616"/>
        <dbReference type="ChEBI" id="CHEBI:33019"/>
        <dbReference type="ChEBI" id="CHEBI:57595"/>
        <dbReference type="ChEBI" id="CHEBI:78442"/>
        <dbReference type="ChEBI" id="CHEBI:78527"/>
        <dbReference type="ChEBI" id="CHEBI:456215"/>
        <dbReference type="EC" id="6.1.1.21"/>
    </reaction>
</comment>
<feature type="domain" description="Anticodon-binding" evidence="10">
    <location>
        <begin position="26"/>
        <end position="105"/>
    </location>
</feature>
<evidence type="ECO:0000256" key="2">
    <source>
        <dbReference type="ARBA" id="ARBA00012815"/>
    </source>
</evidence>
<dbReference type="GO" id="GO:0006427">
    <property type="term" value="P:histidyl-tRNA aminoacylation"/>
    <property type="evidence" value="ECO:0007669"/>
    <property type="project" value="TreeGrafter"/>
</dbReference>
<evidence type="ECO:0000256" key="1">
    <source>
        <dbReference type="ARBA" id="ARBA00008226"/>
    </source>
</evidence>
<dbReference type="InterPro" id="IPR004516">
    <property type="entry name" value="HisRS/HisZ"/>
</dbReference>
<evidence type="ECO:0000256" key="7">
    <source>
        <dbReference type="ARBA" id="ARBA00023146"/>
    </source>
</evidence>
<dbReference type="GO" id="GO:0005737">
    <property type="term" value="C:cytoplasm"/>
    <property type="evidence" value="ECO:0007669"/>
    <property type="project" value="InterPro"/>
</dbReference>
<keyword evidence="12" id="KW-1185">Reference proteome</keyword>
<name>A0A7J8LEB5_9ROSI</name>
<dbReference type="PANTHER" id="PTHR43707">
    <property type="entry name" value="HISTIDYL-TRNA SYNTHETASE"/>
    <property type="match status" value="1"/>
</dbReference>
<dbReference type="Gene3D" id="3.40.50.800">
    <property type="entry name" value="Anticodon-binding domain"/>
    <property type="match status" value="1"/>
</dbReference>
<dbReference type="EMBL" id="JABEZX010000002">
    <property type="protein sequence ID" value="MBA0550753.1"/>
    <property type="molecule type" value="Genomic_DNA"/>
</dbReference>
<keyword evidence="7" id="KW-0030">Aminoacyl-tRNA synthetase</keyword>
<keyword evidence="4" id="KW-0547">Nucleotide-binding</keyword>
<evidence type="ECO:0000313" key="11">
    <source>
        <dbReference type="EMBL" id="MBA0550753.1"/>
    </source>
</evidence>
<dbReference type="SUPFAM" id="SSF52954">
    <property type="entry name" value="Class II aaRS ABD-related"/>
    <property type="match status" value="1"/>
</dbReference>
<sequence>MGCGSKLLKEKGLLPELNLEVDNIVCALDYDLQGVAAEVATKLREKGQSVDLVLESKPLKWVFKRAARTNAQRLVLVGNTEWQKGMVGVKILSSGEQYEIKLDELE</sequence>
<evidence type="ECO:0000313" key="12">
    <source>
        <dbReference type="Proteomes" id="UP000593572"/>
    </source>
</evidence>
<evidence type="ECO:0000259" key="10">
    <source>
        <dbReference type="Pfam" id="PF03129"/>
    </source>
</evidence>
<evidence type="ECO:0000256" key="6">
    <source>
        <dbReference type="ARBA" id="ARBA00022917"/>
    </source>
</evidence>
<dbReference type="InterPro" id="IPR004154">
    <property type="entry name" value="Anticodon-bd"/>
</dbReference>
<comment type="caution">
    <text evidence="11">The sequence shown here is derived from an EMBL/GenBank/DDBJ whole genome shotgun (WGS) entry which is preliminary data.</text>
</comment>
<keyword evidence="3" id="KW-0436">Ligase</keyword>
<dbReference type="AlphaFoldDB" id="A0A7J8LEB5"/>
<dbReference type="GO" id="GO:0004821">
    <property type="term" value="F:histidine-tRNA ligase activity"/>
    <property type="evidence" value="ECO:0007669"/>
    <property type="project" value="UniProtKB-EC"/>
</dbReference>
<evidence type="ECO:0000256" key="9">
    <source>
        <dbReference type="ARBA" id="ARBA00047639"/>
    </source>
</evidence>
<dbReference type="GO" id="GO:0005524">
    <property type="term" value="F:ATP binding"/>
    <property type="evidence" value="ECO:0007669"/>
    <property type="project" value="UniProtKB-KW"/>
</dbReference>
<evidence type="ECO:0000256" key="4">
    <source>
        <dbReference type="ARBA" id="ARBA00022741"/>
    </source>
</evidence>
<dbReference type="FunFam" id="3.40.50.800:FF:000017">
    <property type="entry name" value="Histidine--tRNA ligase chloroplastic/mitochondrial"/>
    <property type="match status" value="1"/>
</dbReference>
<proteinExistence type="inferred from homology"/>
<accession>A0A7J8LEB5</accession>
<comment type="similarity">
    <text evidence="1">Belongs to the class-II aminoacyl-tRNA synthetase family.</text>
</comment>
<evidence type="ECO:0000256" key="8">
    <source>
        <dbReference type="ARBA" id="ARBA00030619"/>
    </source>
</evidence>
<dbReference type="EC" id="6.1.1.21" evidence="2"/>
<keyword evidence="6" id="KW-0648">Protein biosynthesis</keyword>